<evidence type="ECO:0000313" key="4">
    <source>
        <dbReference type="EMBL" id="OCX74959.1"/>
    </source>
</evidence>
<evidence type="ECO:0000256" key="1">
    <source>
        <dbReference type="SAM" id="SignalP"/>
    </source>
</evidence>
<sequence length="252" mass="26876">MFLEKMAPCRGAAALLIAFLFAPVSAWAEVPVPPIHRVIIPKVPPVSWHTVTGDLTVRPSDIPHAETVPQSARVSPRALQGVSTLQGTTPSLTPLTARQQALLQKVHGFLWGAPSAPEKAIIFFDPNCIWCHRFFGQVQAGVAQGKARYLMIPVAILKKSSVPKAERILSAQNPQAAFLTNEQHFSVVNESGGLSGKPFQASKTIQDILAINTAVLSDLENHAPETPTIIVHTPGGMALHAGFIGTGARSNG</sequence>
<dbReference type="RefSeq" id="WP_024894946.1">
    <property type="nucleotide sequence ID" value="NZ_JAAOMO010000036.1"/>
</dbReference>
<reference evidence="3 5" key="1">
    <citation type="journal article" date="2016" name="Int. J. Mol. Sci.">
        <title>Comparative genomics of the extreme acidophile Acidithiobacillus thiooxidans reveals intraspecific divergence and niche adaptation.</title>
        <authorList>
            <person name="Zhang X."/>
            <person name="Feng X."/>
            <person name="Tao J."/>
            <person name="Ma L."/>
            <person name="Xiao Y."/>
            <person name="Liang Y."/>
            <person name="Liu X."/>
            <person name="Yin H."/>
        </authorList>
    </citation>
    <scope>NUCLEOTIDE SEQUENCE [LARGE SCALE GENOMIC DNA]</scope>
    <source>
        <strain evidence="3 5">A02</strain>
        <strain evidence="4">DXS-W</strain>
    </source>
</reference>
<dbReference type="AlphaFoldDB" id="A0A1C2I774"/>
<feature type="signal peptide" evidence="1">
    <location>
        <begin position="1"/>
        <end position="28"/>
    </location>
</feature>
<accession>A0A1C2I774</accession>
<feature type="domain" description="Thioredoxin-like fold" evidence="2">
    <location>
        <begin position="108"/>
        <end position="186"/>
    </location>
</feature>
<gene>
    <name evidence="4" type="ORF">A6M23_04280</name>
    <name evidence="3" type="ORF">A6P07_06180</name>
</gene>
<name>A0A1C2I774_ACITH</name>
<dbReference type="Proteomes" id="UP000095008">
    <property type="component" value="Unassembled WGS sequence"/>
</dbReference>
<dbReference type="OrthoDB" id="12976at2"/>
<dbReference type="InterPro" id="IPR012336">
    <property type="entry name" value="Thioredoxin-like_fold"/>
</dbReference>
<dbReference type="STRING" id="930.GCA_002079865_02090"/>
<dbReference type="Pfam" id="PF13462">
    <property type="entry name" value="Thioredoxin_4"/>
    <property type="match status" value="1"/>
</dbReference>
<feature type="chain" id="PRO_5009434491" description="Thioredoxin-like fold domain-containing protein" evidence="1">
    <location>
        <begin position="29"/>
        <end position="252"/>
    </location>
</feature>
<keyword evidence="1" id="KW-0732">Signal</keyword>
<evidence type="ECO:0000313" key="3">
    <source>
        <dbReference type="EMBL" id="OCX74175.1"/>
    </source>
</evidence>
<dbReference type="Gene3D" id="3.40.30.10">
    <property type="entry name" value="Glutaredoxin"/>
    <property type="match status" value="1"/>
</dbReference>
<comment type="caution">
    <text evidence="3">The sequence shown here is derived from an EMBL/GenBank/DDBJ whole genome shotgun (WGS) entry which is preliminary data.</text>
</comment>
<dbReference type="SUPFAM" id="SSF52833">
    <property type="entry name" value="Thioredoxin-like"/>
    <property type="match status" value="1"/>
</dbReference>
<evidence type="ECO:0000313" key="5">
    <source>
        <dbReference type="Proteomes" id="UP000094893"/>
    </source>
</evidence>
<dbReference type="EMBL" id="LWSA01000074">
    <property type="protein sequence ID" value="OCX74175.1"/>
    <property type="molecule type" value="Genomic_DNA"/>
</dbReference>
<keyword evidence="6" id="KW-1185">Reference proteome</keyword>
<dbReference type="PANTHER" id="PTHR35272">
    <property type="entry name" value="THIOL:DISULFIDE INTERCHANGE PROTEIN DSBC-RELATED"/>
    <property type="match status" value="1"/>
</dbReference>
<dbReference type="InterPro" id="IPR051470">
    <property type="entry name" value="Thiol:disulfide_interchange"/>
</dbReference>
<evidence type="ECO:0000313" key="6">
    <source>
        <dbReference type="Proteomes" id="UP000095008"/>
    </source>
</evidence>
<evidence type="ECO:0000259" key="2">
    <source>
        <dbReference type="Pfam" id="PF13462"/>
    </source>
</evidence>
<dbReference type="InterPro" id="IPR036249">
    <property type="entry name" value="Thioredoxin-like_sf"/>
</dbReference>
<dbReference type="Proteomes" id="UP000094893">
    <property type="component" value="Unassembled WGS sequence"/>
</dbReference>
<dbReference type="PANTHER" id="PTHR35272:SF3">
    <property type="entry name" value="THIOL:DISULFIDE INTERCHANGE PROTEIN DSBC"/>
    <property type="match status" value="1"/>
</dbReference>
<proteinExistence type="predicted"/>
<protein>
    <recommendedName>
        <fullName evidence="2">Thioredoxin-like fold domain-containing protein</fullName>
    </recommendedName>
</protein>
<dbReference type="EMBL" id="LWRY01000025">
    <property type="protein sequence ID" value="OCX74959.1"/>
    <property type="molecule type" value="Genomic_DNA"/>
</dbReference>
<organism evidence="3 5">
    <name type="scientific">Acidithiobacillus thiooxidans</name>
    <name type="common">Thiobacillus thiooxidans</name>
    <dbReference type="NCBI Taxonomy" id="930"/>
    <lineage>
        <taxon>Bacteria</taxon>
        <taxon>Pseudomonadati</taxon>
        <taxon>Pseudomonadota</taxon>
        <taxon>Acidithiobacillia</taxon>
        <taxon>Acidithiobacillales</taxon>
        <taxon>Acidithiobacillaceae</taxon>
        <taxon>Acidithiobacillus</taxon>
    </lineage>
</organism>